<reference evidence="2" key="1">
    <citation type="submission" date="2021-06" db="EMBL/GenBank/DDBJ databases">
        <title>Parelaphostrongylus tenuis whole genome reference sequence.</title>
        <authorList>
            <person name="Garwood T.J."/>
            <person name="Larsen P.A."/>
            <person name="Fountain-Jones N.M."/>
            <person name="Garbe J.R."/>
            <person name="Macchietto M.G."/>
            <person name="Kania S.A."/>
            <person name="Gerhold R.W."/>
            <person name="Richards J.E."/>
            <person name="Wolf T.M."/>
        </authorList>
    </citation>
    <scope>NUCLEOTIDE SEQUENCE</scope>
    <source>
        <strain evidence="2">MNPRO001-30</strain>
        <tissue evidence="2">Meninges</tissue>
    </source>
</reference>
<protein>
    <submittedName>
        <fullName evidence="2">Uncharacterized protein</fullName>
    </submittedName>
</protein>
<evidence type="ECO:0000313" key="2">
    <source>
        <dbReference type="EMBL" id="KAJ1373328.1"/>
    </source>
</evidence>
<proteinExistence type="predicted"/>
<accession>A0AAD5WL34</accession>
<evidence type="ECO:0000313" key="3">
    <source>
        <dbReference type="Proteomes" id="UP001196413"/>
    </source>
</evidence>
<keyword evidence="3" id="KW-1185">Reference proteome</keyword>
<comment type="caution">
    <text evidence="2">The sequence shown here is derived from an EMBL/GenBank/DDBJ whole genome shotgun (WGS) entry which is preliminary data.</text>
</comment>
<evidence type="ECO:0000256" key="1">
    <source>
        <dbReference type="SAM" id="MobiDB-lite"/>
    </source>
</evidence>
<feature type="compositionally biased region" description="Low complexity" evidence="1">
    <location>
        <begin position="102"/>
        <end position="112"/>
    </location>
</feature>
<feature type="compositionally biased region" description="Polar residues" evidence="1">
    <location>
        <begin position="78"/>
        <end position="89"/>
    </location>
</feature>
<gene>
    <name evidence="2" type="ORF">KIN20_035703</name>
</gene>
<feature type="region of interest" description="Disordered" evidence="1">
    <location>
        <begin position="78"/>
        <end position="124"/>
    </location>
</feature>
<organism evidence="2 3">
    <name type="scientific">Parelaphostrongylus tenuis</name>
    <name type="common">Meningeal worm</name>
    <dbReference type="NCBI Taxonomy" id="148309"/>
    <lineage>
        <taxon>Eukaryota</taxon>
        <taxon>Metazoa</taxon>
        <taxon>Ecdysozoa</taxon>
        <taxon>Nematoda</taxon>
        <taxon>Chromadorea</taxon>
        <taxon>Rhabditida</taxon>
        <taxon>Rhabditina</taxon>
        <taxon>Rhabditomorpha</taxon>
        <taxon>Strongyloidea</taxon>
        <taxon>Metastrongylidae</taxon>
        <taxon>Parelaphostrongylus</taxon>
    </lineage>
</organism>
<name>A0AAD5WL34_PARTN</name>
<sequence length="151" mass="17148">MRRKICAMERRQLTNDIQELRHIADMLIAQINANHNASSEVRQAAMASIRNKVNGVEAAHRQMESLFIENAEPARSQSLYKLSEQSSTSPEEHSRSYYHIANNSRRPSSSSNVATHPALNSMNDNRSWRSHEYVHGPNLGSVRLSDTESYL</sequence>
<dbReference type="Proteomes" id="UP001196413">
    <property type="component" value="Unassembled WGS sequence"/>
</dbReference>
<dbReference type="AlphaFoldDB" id="A0AAD5WL34"/>
<dbReference type="EMBL" id="JAHQIW010007264">
    <property type="protein sequence ID" value="KAJ1373328.1"/>
    <property type="molecule type" value="Genomic_DNA"/>
</dbReference>